<feature type="site" description="Important for beta-aspartyl-AMP intermediate formation" evidence="11">
    <location>
        <position position="367"/>
    </location>
</feature>
<evidence type="ECO:0000256" key="3">
    <source>
        <dbReference type="ARBA" id="ARBA00012737"/>
    </source>
</evidence>
<dbReference type="GO" id="GO:0005829">
    <property type="term" value="C:cytosol"/>
    <property type="evidence" value="ECO:0007669"/>
    <property type="project" value="TreeGrafter"/>
</dbReference>
<protein>
    <recommendedName>
        <fullName evidence="3">asparagine synthase (glutamine-hydrolyzing)</fullName>
        <ecNumber evidence="3">6.3.5.4</ecNumber>
    </recommendedName>
</protein>
<dbReference type="AlphaFoldDB" id="C0BF43"/>
<keyword evidence="6 9" id="KW-0061">Asparagine biosynthesis</keyword>
<evidence type="ECO:0000256" key="10">
    <source>
        <dbReference type="PIRSR" id="PIRSR001589-2"/>
    </source>
</evidence>
<keyword evidence="4 10" id="KW-0547">Nucleotide-binding</keyword>
<dbReference type="CDD" id="cd00712">
    <property type="entry name" value="AsnB"/>
    <property type="match status" value="1"/>
</dbReference>
<keyword evidence="7 9" id="KW-0315">Glutamine amidotransferase</keyword>
<feature type="binding site" evidence="10">
    <location>
        <begin position="365"/>
        <end position="366"/>
    </location>
    <ligand>
        <name>ATP</name>
        <dbReference type="ChEBI" id="CHEBI:30616"/>
    </ligand>
</feature>
<keyword evidence="9" id="KW-0028">Amino-acid biosynthesis</keyword>
<dbReference type="PROSITE" id="PS51278">
    <property type="entry name" value="GATASE_TYPE_2"/>
    <property type="match status" value="1"/>
</dbReference>
<dbReference type="Pfam" id="PF00733">
    <property type="entry name" value="Asn_synthase"/>
    <property type="match status" value="1"/>
</dbReference>
<reference evidence="13 14" key="1">
    <citation type="submission" date="2009-02" db="EMBL/GenBank/DDBJ databases">
        <authorList>
            <person name="Fulton L."/>
            <person name="Clifton S."/>
            <person name="Fulton B."/>
            <person name="Xu J."/>
            <person name="Minx P."/>
            <person name="Pepin K.H."/>
            <person name="Johnson M."/>
            <person name="Bhonagiri V."/>
            <person name="Nash W.E."/>
            <person name="Mardis E.R."/>
            <person name="Wilson R.K."/>
        </authorList>
    </citation>
    <scope>NUCLEOTIDE SEQUENCE [LARGE SCALE GENOMIC DNA]</scope>
    <source>
        <strain evidence="13 14">ATCC 27758</strain>
    </source>
</reference>
<dbReference type="NCBIfam" id="TIGR01536">
    <property type="entry name" value="asn_synth_AEB"/>
    <property type="match status" value="1"/>
</dbReference>
<feature type="binding site" evidence="10">
    <location>
        <position position="291"/>
    </location>
    <ligand>
        <name>ATP</name>
        <dbReference type="ChEBI" id="CHEBI:30616"/>
    </ligand>
</feature>
<dbReference type="PIRSF" id="PIRSF001589">
    <property type="entry name" value="Asn_synthetase_glu-h"/>
    <property type="match status" value="1"/>
</dbReference>
<evidence type="ECO:0000259" key="12">
    <source>
        <dbReference type="PROSITE" id="PS51278"/>
    </source>
</evidence>
<dbReference type="InterPro" id="IPR033738">
    <property type="entry name" value="AsnB_N"/>
</dbReference>
<sequence>MYQFRKDVQFMCGFAGYYGAGDFNREEVIDQMGERIAHRGPDSKGSFVDDYVALGFRRLSIIDLEGGSQPIHSADGKHVIIFNGEIYNYQEIRKELIEKHGCQFQTNSDTEVILQGYKTYGEKIASMLRGMFAFVIYDKETHNLFGARDYFGIKPFYYAQMNGSLLFGSEIKSFLAHPHFHKEVNKDALKMYLIFQYTPLLETMFKGVFKLEPGTYFTYDGKELKKTKYFDPTYAKKDRSFDETVKLIGETIQDSVDYHQIADVEVGSFLSGGVDSSYIASTVKPMKTYSVGFEVGGFDETTFSKDLCDILHMSNAKKEISSDEFFDALPEVQYHSDEPHANLSAVPLYYLSQLAAKDVKKVVLSGEGADEMFGGYETYIPSKSGDMYRKIVPASIRKKLGDWAKHQPDKRGLNFLKRNATSVEDSYIGQAFIMDNEEADEVLSPAYKSKMRYQDVTKPYFDQVKDQDDLHKKLFLDMHLWLPHDILLKADKMTMAHSLELRVPYLDKKVWELARSIDSKYCVDGMETKKAFRTSALSHIPMDWAKRKKLGFLVPFRVWLREDKYYNKVKEMFQKDFVSEFFNQELLLKWLEDHKNKVGNYHRKIYTVYSFLLWYEQYFVLR</sequence>
<evidence type="ECO:0000313" key="14">
    <source>
        <dbReference type="Proteomes" id="UP000003793"/>
    </source>
</evidence>
<dbReference type="InterPro" id="IPR006426">
    <property type="entry name" value="Asn_synth_AEB"/>
</dbReference>
<dbReference type="PANTHER" id="PTHR43284:SF1">
    <property type="entry name" value="ASPARAGINE SYNTHETASE"/>
    <property type="match status" value="1"/>
</dbReference>
<dbReference type="GO" id="GO:0005524">
    <property type="term" value="F:ATP binding"/>
    <property type="evidence" value="ECO:0007669"/>
    <property type="project" value="UniProtKB-KW"/>
</dbReference>
<dbReference type="HOGENOM" id="CLU_014658_3_0_9"/>
<dbReference type="PANTHER" id="PTHR43284">
    <property type="entry name" value="ASPARAGINE SYNTHETASE (GLUTAMINE-HYDROLYZING)"/>
    <property type="match status" value="1"/>
</dbReference>
<feature type="binding site" evidence="10">
    <location>
        <position position="109"/>
    </location>
    <ligand>
        <name>L-glutamine</name>
        <dbReference type="ChEBI" id="CHEBI:58359"/>
    </ligand>
</feature>
<dbReference type="EC" id="6.3.5.4" evidence="3"/>
<reference evidence="13 14" key="2">
    <citation type="submission" date="2009-03" db="EMBL/GenBank/DDBJ databases">
        <title>Draft genome sequence of Coprococcus comes (ATCC 27758).</title>
        <authorList>
            <person name="Sudarsanam P."/>
            <person name="Ley R."/>
            <person name="Guruge J."/>
            <person name="Turnbaugh P.J."/>
            <person name="Mahowald M."/>
            <person name="Liep D."/>
            <person name="Gordon J."/>
        </authorList>
    </citation>
    <scope>NUCLEOTIDE SEQUENCE [LARGE SCALE GENOMIC DNA]</scope>
    <source>
        <strain evidence="13 14">ATCC 27758</strain>
    </source>
</reference>
<dbReference type="InterPro" id="IPR029055">
    <property type="entry name" value="Ntn_hydrolases_N"/>
</dbReference>
<comment type="similarity">
    <text evidence="2">Belongs to the asparagine synthetase family.</text>
</comment>
<dbReference type="Pfam" id="PF13537">
    <property type="entry name" value="GATase_7"/>
    <property type="match status" value="1"/>
</dbReference>
<evidence type="ECO:0000313" key="13">
    <source>
        <dbReference type="EMBL" id="EEG87888.1"/>
    </source>
</evidence>
<evidence type="ECO:0000256" key="7">
    <source>
        <dbReference type="ARBA" id="ARBA00022962"/>
    </source>
</evidence>
<feature type="domain" description="Glutamine amidotransferase type-2" evidence="12">
    <location>
        <begin position="12"/>
        <end position="222"/>
    </location>
</feature>
<gene>
    <name evidence="13" type="primary">asnB</name>
    <name evidence="13" type="ORF">COPCOM_03808</name>
</gene>
<evidence type="ECO:0000256" key="2">
    <source>
        <dbReference type="ARBA" id="ARBA00005752"/>
    </source>
</evidence>
<dbReference type="SUPFAM" id="SSF56235">
    <property type="entry name" value="N-terminal nucleophile aminohydrolases (Ntn hydrolases)"/>
    <property type="match status" value="1"/>
</dbReference>
<evidence type="ECO:0000256" key="1">
    <source>
        <dbReference type="ARBA" id="ARBA00005187"/>
    </source>
</evidence>
<feature type="active site" description="For GATase activity" evidence="9">
    <location>
        <position position="12"/>
    </location>
</feature>
<dbReference type="EMBL" id="ABVR01000046">
    <property type="protein sequence ID" value="EEG87888.1"/>
    <property type="molecule type" value="Genomic_DNA"/>
</dbReference>
<evidence type="ECO:0000256" key="4">
    <source>
        <dbReference type="ARBA" id="ARBA00022741"/>
    </source>
</evidence>
<dbReference type="CDD" id="cd01991">
    <property type="entry name" value="Asn_synthase_B_C"/>
    <property type="match status" value="1"/>
</dbReference>
<evidence type="ECO:0000256" key="6">
    <source>
        <dbReference type="ARBA" id="ARBA00022888"/>
    </source>
</evidence>
<comment type="catalytic activity">
    <reaction evidence="8">
        <text>L-aspartate + L-glutamine + ATP + H2O = L-asparagine + L-glutamate + AMP + diphosphate + H(+)</text>
        <dbReference type="Rhea" id="RHEA:12228"/>
        <dbReference type="ChEBI" id="CHEBI:15377"/>
        <dbReference type="ChEBI" id="CHEBI:15378"/>
        <dbReference type="ChEBI" id="CHEBI:29985"/>
        <dbReference type="ChEBI" id="CHEBI:29991"/>
        <dbReference type="ChEBI" id="CHEBI:30616"/>
        <dbReference type="ChEBI" id="CHEBI:33019"/>
        <dbReference type="ChEBI" id="CHEBI:58048"/>
        <dbReference type="ChEBI" id="CHEBI:58359"/>
        <dbReference type="ChEBI" id="CHEBI:456215"/>
        <dbReference type="EC" id="6.3.5.4"/>
    </reaction>
</comment>
<dbReference type="Gene3D" id="3.40.50.620">
    <property type="entry name" value="HUPs"/>
    <property type="match status" value="1"/>
</dbReference>
<evidence type="ECO:0000256" key="5">
    <source>
        <dbReference type="ARBA" id="ARBA00022840"/>
    </source>
</evidence>
<dbReference type="InterPro" id="IPR051786">
    <property type="entry name" value="ASN_synthetase/amidase"/>
</dbReference>
<comment type="caution">
    <text evidence="13">The sequence shown here is derived from an EMBL/GenBank/DDBJ whole genome shotgun (WGS) entry which is preliminary data.</text>
</comment>
<dbReference type="InterPro" id="IPR001962">
    <property type="entry name" value="Asn_synthase"/>
</dbReference>
<dbReference type="Proteomes" id="UP000003793">
    <property type="component" value="Unassembled WGS sequence"/>
</dbReference>
<proteinExistence type="inferred from homology"/>
<keyword evidence="13" id="KW-0436">Ligase</keyword>
<keyword evidence="5 10" id="KW-0067">ATP-binding</keyword>
<evidence type="ECO:0000256" key="8">
    <source>
        <dbReference type="ARBA" id="ARBA00048741"/>
    </source>
</evidence>
<dbReference type="Gene3D" id="3.60.20.10">
    <property type="entry name" value="Glutamine Phosphoribosylpyrophosphate, subunit 1, domain 1"/>
    <property type="match status" value="1"/>
</dbReference>
<name>C0BF43_9FIRM</name>
<dbReference type="SUPFAM" id="SSF52402">
    <property type="entry name" value="Adenine nucleotide alpha hydrolases-like"/>
    <property type="match status" value="1"/>
</dbReference>
<dbReference type="InterPro" id="IPR014729">
    <property type="entry name" value="Rossmann-like_a/b/a_fold"/>
</dbReference>
<organism evidence="13 14">
    <name type="scientific">Coprococcus comes ATCC 27758</name>
    <dbReference type="NCBI Taxonomy" id="470146"/>
    <lineage>
        <taxon>Bacteria</taxon>
        <taxon>Bacillati</taxon>
        <taxon>Bacillota</taxon>
        <taxon>Clostridia</taxon>
        <taxon>Lachnospirales</taxon>
        <taxon>Lachnospiraceae</taxon>
        <taxon>Coprococcus</taxon>
    </lineage>
</organism>
<accession>C0BF43</accession>
<dbReference type="InterPro" id="IPR017932">
    <property type="entry name" value="GATase_2_dom"/>
</dbReference>
<comment type="pathway">
    <text evidence="1">Amino-acid biosynthesis; L-asparagine biosynthesis; L-asparagine from L-aspartate (L-Gln route): step 1/1.</text>
</comment>
<evidence type="ECO:0000256" key="9">
    <source>
        <dbReference type="PIRSR" id="PIRSR001589-1"/>
    </source>
</evidence>
<dbReference type="GO" id="GO:0006529">
    <property type="term" value="P:asparagine biosynthetic process"/>
    <property type="evidence" value="ECO:0007669"/>
    <property type="project" value="UniProtKB-KW"/>
</dbReference>
<dbReference type="GO" id="GO:0004066">
    <property type="term" value="F:asparagine synthase (glutamine-hydrolyzing) activity"/>
    <property type="evidence" value="ECO:0007669"/>
    <property type="project" value="UniProtKB-EC"/>
</dbReference>
<evidence type="ECO:0000256" key="11">
    <source>
        <dbReference type="PIRSR" id="PIRSR001589-3"/>
    </source>
</evidence>